<dbReference type="STRING" id="272558.gene:10727922"/>
<evidence type="ECO:0000313" key="2">
    <source>
        <dbReference type="Proteomes" id="UP000001258"/>
    </source>
</evidence>
<proteinExistence type="predicted"/>
<name>Q9KBA4_HALH5</name>
<accession>Q9KBA4</accession>
<protein>
    <submittedName>
        <fullName evidence="1">BH2024 protein</fullName>
    </submittedName>
</protein>
<evidence type="ECO:0000313" key="1">
    <source>
        <dbReference type="EMBL" id="BAB05743.1"/>
    </source>
</evidence>
<dbReference type="PIR" id="H83902">
    <property type="entry name" value="H83902"/>
</dbReference>
<dbReference type="AlphaFoldDB" id="Q9KBA4"/>
<dbReference type="EMBL" id="BA000004">
    <property type="protein sequence ID" value="BAB05743.1"/>
    <property type="molecule type" value="Genomic_DNA"/>
</dbReference>
<organism evidence="1 2">
    <name type="scientific">Halalkalibacterium halodurans (strain ATCC BAA-125 / DSM 18197 / FERM 7344 / JCM 9153 / C-125)</name>
    <name type="common">Bacillus halodurans</name>
    <dbReference type="NCBI Taxonomy" id="272558"/>
    <lineage>
        <taxon>Bacteria</taxon>
        <taxon>Bacillati</taxon>
        <taxon>Bacillota</taxon>
        <taxon>Bacilli</taxon>
        <taxon>Bacillales</taxon>
        <taxon>Bacillaceae</taxon>
        <taxon>Halalkalibacterium (ex Joshi et al. 2022)</taxon>
    </lineage>
</organism>
<sequence>MNRTGKGVTFIQDYLWIRRAIFSHVSNQRDTYALLHTLK</sequence>
<reference evidence="1 2" key="1">
    <citation type="journal article" date="2000" name="Nucleic Acids Res.">
        <title>Complete genome sequence of the alkaliphilic bacterium Bacillus halodurans and genomic sequence comparison with Bacillus subtilis.</title>
        <authorList>
            <person name="Takami H."/>
            <person name="Nakasone K."/>
            <person name="Takaki Y."/>
            <person name="Maeno G."/>
            <person name="Sasaki R."/>
            <person name="Masui N."/>
            <person name="Fuji F."/>
            <person name="Hirama C."/>
            <person name="Nakamura Y."/>
            <person name="Ogasawara N."/>
            <person name="Kuhara S."/>
            <person name="Horikoshi K."/>
        </authorList>
    </citation>
    <scope>NUCLEOTIDE SEQUENCE [LARGE SCALE GENOMIC DNA]</scope>
    <source>
        <strain evidence="2">ATCC BAA-125 / DSM 18197 / FERM 7344 / JCM 9153 / C-125</strain>
    </source>
</reference>
<keyword evidence="2" id="KW-1185">Reference proteome</keyword>
<dbReference type="Proteomes" id="UP000001258">
    <property type="component" value="Chromosome"/>
</dbReference>
<dbReference type="HOGENOM" id="CLU_3304752_0_0_9"/>
<dbReference type="KEGG" id="bha:BH2024"/>
<gene>
    <name evidence="1" type="ordered locus">BH2024</name>
</gene>